<keyword evidence="3" id="KW-1185">Reference proteome</keyword>
<reference evidence="2" key="1">
    <citation type="submission" date="2018-11" db="EMBL/GenBank/DDBJ databases">
        <authorList>
            <consortium name="Pathogen Informatics"/>
        </authorList>
    </citation>
    <scope>NUCLEOTIDE SEQUENCE</scope>
</reference>
<evidence type="ECO:0000313" key="2">
    <source>
        <dbReference type="EMBL" id="VEL43172.1"/>
    </source>
</evidence>
<dbReference type="EMBL" id="CAAALY010279295">
    <property type="protein sequence ID" value="VEL43172.1"/>
    <property type="molecule type" value="Genomic_DNA"/>
</dbReference>
<name>A0A3S5CRY4_9PLAT</name>
<sequence>MVERNMTHSRDPAATRCGRCYVGHNFASFFLDDVIGSRGLLFFLLANLSTGLANLFGLIDLANCRNSCVNQQGSAVSGDENTSAITFGIVDIIENGLCAALQLGLLILHLVISFLPFFILSIQGRFNR</sequence>
<evidence type="ECO:0000256" key="1">
    <source>
        <dbReference type="SAM" id="Phobius"/>
    </source>
</evidence>
<feature type="transmembrane region" description="Helical" evidence="1">
    <location>
        <begin position="99"/>
        <end position="122"/>
    </location>
</feature>
<dbReference type="Proteomes" id="UP000784294">
    <property type="component" value="Unassembled WGS sequence"/>
</dbReference>
<comment type="caution">
    <text evidence="2">The sequence shown here is derived from an EMBL/GenBank/DDBJ whole genome shotgun (WGS) entry which is preliminary data.</text>
</comment>
<keyword evidence="1" id="KW-0472">Membrane</keyword>
<evidence type="ECO:0000313" key="3">
    <source>
        <dbReference type="Proteomes" id="UP000784294"/>
    </source>
</evidence>
<accession>A0A3S5CRY4</accession>
<keyword evidence="1" id="KW-0812">Transmembrane</keyword>
<protein>
    <submittedName>
        <fullName evidence="2">Uncharacterized protein</fullName>
    </submittedName>
</protein>
<proteinExistence type="predicted"/>
<feature type="transmembrane region" description="Helical" evidence="1">
    <location>
        <begin position="40"/>
        <end position="59"/>
    </location>
</feature>
<organism evidence="2 3">
    <name type="scientific">Protopolystoma xenopodis</name>
    <dbReference type="NCBI Taxonomy" id="117903"/>
    <lineage>
        <taxon>Eukaryota</taxon>
        <taxon>Metazoa</taxon>
        <taxon>Spiralia</taxon>
        <taxon>Lophotrochozoa</taxon>
        <taxon>Platyhelminthes</taxon>
        <taxon>Monogenea</taxon>
        <taxon>Polyopisthocotylea</taxon>
        <taxon>Polystomatidea</taxon>
        <taxon>Polystomatidae</taxon>
        <taxon>Protopolystoma</taxon>
    </lineage>
</organism>
<keyword evidence="1" id="KW-1133">Transmembrane helix</keyword>
<dbReference type="AlphaFoldDB" id="A0A3S5CRY4"/>
<gene>
    <name evidence="2" type="ORF">PXEA_LOCUS36612</name>
</gene>